<dbReference type="OrthoDB" id="9785673at2"/>
<dbReference type="InterPro" id="IPR013123">
    <property type="entry name" value="SpoU_subst-bd"/>
</dbReference>
<dbReference type="GO" id="GO:0006396">
    <property type="term" value="P:RNA processing"/>
    <property type="evidence" value="ECO:0007669"/>
    <property type="project" value="InterPro"/>
</dbReference>
<dbReference type="STRING" id="1156395.DBT_1526"/>
<evidence type="ECO:0000313" key="4">
    <source>
        <dbReference type="EMBL" id="OCC15040.1"/>
    </source>
</evidence>
<dbReference type="SUPFAM" id="SSF75217">
    <property type="entry name" value="alpha/beta knot"/>
    <property type="match status" value="1"/>
</dbReference>
<dbReference type="InterPro" id="IPR001537">
    <property type="entry name" value="SpoU_MeTrfase"/>
</dbReference>
<dbReference type="SUPFAM" id="SSF55315">
    <property type="entry name" value="L30e-like"/>
    <property type="match status" value="1"/>
</dbReference>
<dbReference type="GO" id="GO:0005829">
    <property type="term" value="C:cytosol"/>
    <property type="evidence" value="ECO:0007669"/>
    <property type="project" value="TreeGrafter"/>
</dbReference>
<dbReference type="Gene3D" id="3.40.1280.10">
    <property type="match status" value="1"/>
</dbReference>
<dbReference type="Proteomes" id="UP000093080">
    <property type="component" value="Unassembled WGS sequence"/>
</dbReference>
<dbReference type="Pfam" id="PF00588">
    <property type="entry name" value="SpoU_methylase"/>
    <property type="match status" value="1"/>
</dbReference>
<dbReference type="SMART" id="SM00967">
    <property type="entry name" value="SpoU_sub_bind"/>
    <property type="match status" value="1"/>
</dbReference>
<comment type="caution">
    <text evidence="4">The sequence shown here is derived from an EMBL/GenBank/DDBJ whole genome shotgun (WGS) entry which is preliminary data.</text>
</comment>
<evidence type="ECO:0000313" key="5">
    <source>
        <dbReference type="Proteomes" id="UP000093080"/>
    </source>
</evidence>
<dbReference type="Pfam" id="PF08032">
    <property type="entry name" value="SpoU_sub_bind"/>
    <property type="match status" value="1"/>
</dbReference>
<sequence length="260" mass="28750">MEKAQKTQHLVIWGFHPVREFACSRPDALIEVGHIPKFGRKKRERSLIDLLHKKGISVREISRLAEMGIPSGTVHQGIAAKVQRIWELDEERCLNDVIKAPREHQTPILACDEITDPQNFGAILRGAVAMGVNLIVTQRRGSAPVTGTVAKASSGAIALCNIVYCENLRRFLTKCKEYGWKLVGLAPEAKQFVWQEDLNQKAILILGSEEKGLRKTIRSLCETLVSIPLEGSIQSLNVSQASGIVLYEALRQKKTGSPGP</sequence>
<dbReference type="AlphaFoldDB" id="A0A1B9F534"/>
<dbReference type="GO" id="GO:0003723">
    <property type="term" value="F:RNA binding"/>
    <property type="evidence" value="ECO:0007669"/>
    <property type="project" value="InterPro"/>
</dbReference>
<keyword evidence="1 4" id="KW-0489">Methyltransferase</keyword>
<evidence type="ECO:0000259" key="3">
    <source>
        <dbReference type="SMART" id="SM00967"/>
    </source>
</evidence>
<keyword evidence="2 4" id="KW-0808">Transferase</keyword>
<dbReference type="InterPro" id="IPR029026">
    <property type="entry name" value="tRNA_m1G_MTases_N"/>
</dbReference>
<keyword evidence="5" id="KW-1185">Reference proteome</keyword>
<reference evidence="4 5" key="1">
    <citation type="submission" date="2016-06" db="EMBL/GenBank/DDBJ databases">
        <title>Respiratory ammonification of nitrate coupled to the oxidation of elemental sulfur in deep-sea autotrophic thermophilic bacteria.</title>
        <authorList>
            <person name="Slobodkina G.B."/>
            <person name="Mardanov A.V."/>
            <person name="Ravin N.V."/>
            <person name="Frolova A.A."/>
            <person name="Viryasiv M.B."/>
            <person name="Chernyh N.A."/>
            <person name="Bonch-Osmolovskaya E.A."/>
            <person name="Slobodkin A.I."/>
        </authorList>
    </citation>
    <scope>NUCLEOTIDE SEQUENCE [LARGE SCALE GENOMIC DNA]</scope>
    <source>
        <strain evidence="4 5">S69</strain>
    </source>
</reference>
<name>A0A1B9F534_9BACT</name>
<dbReference type="Gene3D" id="3.30.1330.30">
    <property type="match status" value="1"/>
</dbReference>
<protein>
    <submittedName>
        <fullName evidence="4">23S rRNA (Guanosine-2'-O-)-methyltransferase rlmB</fullName>
    </submittedName>
</protein>
<proteinExistence type="predicted"/>
<dbReference type="GO" id="GO:0008173">
    <property type="term" value="F:RNA methyltransferase activity"/>
    <property type="evidence" value="ECO:0007669"/>
    <property type="project" value="InterPro"/>
</dbReference>
<dbReference type="GO" id="GO:0032259">
    <property type="term" value="P:methylation"/>
    <property type="evidence" value="ECO:0007669"/>
    <property type="project" value="UniProtKB-KW"/>
</dbReference>
<evidence type="ECO:0000256" key="1">
    <source>
        <dbReference type="ARBA" id="ARBA00022603"/>
    </source>
</evidence>
<accession>A0A1B9F534</accession>
<gene>
    <name evidence="4" type="ORF">DBT_1526</name>
</gene>
<dbReference type="EMBL" id="MAGO01000007">
    <property type="protein sequence ID" value="OCC15040.1"/>
    <property type="molecule type" value="Genomic_DNA"/>
</dbReference>
<dbReference type="InterPro" id="IPR004441">
    <property type="entry name" value="rRNA_MeTrfase_TrmH"/>
</dbReference>
<dbReference type="PATRIC" id="fig|1156395.6.peg.1539"/>
<dbReference type="PANTHER" id="PTHR46429">
    <property type="entry name" value="23S RRNA (GUANOSINE-2'-O-)-METHYLTRANSFERASE RLMB"/>
    <property type="match status" value="1"/>
</dbReference>
<dbReference type="PANTHER" id="PTHR46429:SF1">
    <property type="entry name" value="23S RRNA (GUANOSINE-2'-O-)-METHYLTRANSFERASE RLMB"/>
    <property type="match status" value="1"/>
</dbReference>
<dbReference type="InterPro" id="IPR029064">
    <property type="entry name" value="Ribosomal_eL30-like_sf"/>
</dbReference>
<dbReference type="NCBIfam" id="TIGR00186">
    <property type="entry name" value="rRNA_methyl_3"/>
    <property type="match status" value="1"/>
</dbReference>
<dbReference type="InterPro" id="IPR029028">
    <property type="entry name" value="Alpha/beta_knot_MTases"/>
</dbReference>
<evidence type="ECO:0000256" key="2">
    <source>
        <dbReference type="ARBA" id="ARBA00022679"/>
    </source>
</evidence>
<organism evidence="4 5">
    <name type="scientific">Dissulfuribacter thermophilus</name>
    <dbReference type="NCBI Taxonomy" id="1156395"/>
    <lineage>
        <taxon>Bacteria</taxon>
        <taxon>Pseudomonadati</taxon>
        <taxon>Thermodesulfobacteriota</taxon>
        <taxon>Dissulfuribacteria</taxon>
        <taxon>Dissulfuribacterales</taxon>
        <taxon>Dissulfuribacteraceae</taxon>
        <taxon>Dissulfuribacter</taxon>
    </lineage>
</organism>
<dbReference type="RefSeq" id="WP_067618447.1">
    <property type="nucleotide sequence ID" value="NZ_MAGO01000007.1"/>
</dbReference>
<dbReference type="CDD" id="cd18103">
    <property type="entry name" value="SpoU-like_RlmB"/>
    <property type="match status" value="1"/>
</dbReference>
<feature type="domain" description="RNA 2-O ribose methyltransferase substrate binding" evidence="3">
    <location>
        <begin position="11"/>
        <end position="88"/>
    </location>
</feature>